<accession>Q086E3</accession>
<dbReference type="SMART" id="SM00387">
    <property type="entry name" value="HATPase_c"/>
    <property type="match status" value="1"/>
</dbReference>
<dbReference type="InterPro" id="IPR005467">
    <property type="entry name" value="His_kinase_dom"/>
</dbReference>
<dbReference type="PROSITE" id="PS50112">
    <property type="entry name" value="PAS"/>
    <property type="match status" value="3"/>
</dbReference>
<dbReference type="eggNOG" id="COG0784">
    <property type="taxonomic scope" value="Bacteria"/>
</dbReference>
<dbReference type="SMART" id="SM00448">
    <property type="entry name" value="REC"/>
    <property type="match status" value="1"/>
</dbReference>
<dbReference type="CDD" id="cd00130">
    <property type="entry name" value="PAS"/>
    <property type="match status" value="3"/>
</dbReference>
<dbReference type="InterPro" id="IPR003594">
    <property type="entry name" value="HATPase_dom"/>
</dbReference>
<feature type="domain" description="Response regulatory" evidence="8">
    <location>
        <begin position="737"/>
        <end position="854"/>
    </location>
</feature>
<dbReference type="KEGG" id="sfr:Sfri_1019"/>
<dbReference type="CDD" id="cd16922">
    <property type="entry name" value="HATPase_EvgS-ArcB-TorS-like"/>
    <property type="match status" value="1"/>
</dbReference>
<evidence type="ECO:0000256" key="4">
    <source>
        <dbReference type="ARBA" id="ARBA00022679"/>
    </source>
</evidence>
<dbReference type="PANTHER" id="PTHR43047">
    <property type="entry name" value="TWO-COMPONENT HISTIDINE PROTEIN KINASE"/>
    <property type="match status" value="1"/>
</dbReference>
<dbReference type="SMART" id="SM00086">
    <property type="entry name" value="PAC"/>
    <property type="match status" value="3"/>
</dbReference>
<sequence length="869" mass="95828">MKGENKRSPSSLVKSDVIETLLGLNSEDDVDLFEAAIEEVTERRHAEEALLNAGALQRAIFNSANFSCIATDAKGVIQIFNVGAERMLGYSAIEVVDNITPAEISDPQEIIARAEALSVELSTPIEPGFDALVFKATRGIEDIYELTYIRKDGSRFPAVVSVTALRDDQGIIIGYLLIGTDNSVGKQAEEALLKAGALQKAIFNSANFSSIATDAHGVIQIFNVGAERMLGYTADEVMNKITPADISDPKEVIERAKELSIELDTAITPGFDALVFKARRGIEDIYELTYIRKDGSRFPAVVSVTALRDEHKAIIGYLLIGTDNTARKRIEEEQKELGRRLQDQHFYTRNLIESNIDALTTTDPSGIITDVNKQMEELTGNNRDSLIGTPFKDYFTDPEFAAAGIKRVLSEKIISDYELTARTKNGKETVVSINATTFYHRDNKLQGIFYGARDVTERNRLNQKLLEKNIELENAKAVAEKANLAKSDFLSSMSHELRTPLGAILGFAQLMESSTPAPPPAQKRSIAQILKAGWYLLELINEILDLALIESGKLPMSLEAVSLSEVMQECVLMSEPQAQLHDIKVVFTRSTTKDFLNVDRTRLKQVIINLLSNAIKYNRKGGSVILEHSQSSDDMMRFSVRDTGEGLSAEQLGQLFQPFNRLGQEANNQEGTGIGLVVSKRLVESMGGVIGVQSTVGVGSVFWFELKRTDEPVSNLADSAIMVTETLQYEDSERLQTLLYVEDNPANLMLVENIISRRPNLRFLSAADAIQGIEMAHTHQPDVILMDINLPGISGLIALKILRESPITASIPVVALSANAIPRDIEKGLDAGFFHYLTKPLRINEFLKTLDIALEYANKSAVIADDEEK</sequence>
<dbReference type="InterPro" id="IPR036890">
    <property type="entry name" value="HATPase_C_sf"/>
</dbReference>
<evidence type="ECO:0000256" key="6">
    <source>
        <dbReference type="PROSITE-ProRule" id="PRU00169"/>
    </source>
</evidence>
<dbReference type="Gene3D" id="3.40.50.2300">
    <property type="match status" value="1"/>
</dbReference>
<dbReference type="InterPro" id="IPR036097">
    <property type="entry name" value="HisK_dim/P_sf"/>
</dbReference>
<gene>
    <name evidence="11" type="ordered locus">Sfri_1019</name>
</gene>
<proteinExistence type="predicted"/>
<dbReference type="InterPro" id="IPR035965">
    <property type="entry name" value="PAS-like_dom_sf"/>
</dbReference>
<dbReference type="PRINTS" id="PR00344">
    <property type="entry name" value="BCTRLSENSOR"/>
</dbReference>
<feature type="domain" description="PAC" evidence="10">
    <location>
        <begin position="284"/>
        <end position="336"/>
    </location>
</feature>
<feature type="domain" description="Histidine kinase" evidence="7">
    <location>
        <begin position="492"/>
        <end position="710"/>
    </location>
</feature>
<dbReference type="PROSITE" id="PS50113">
    <property type="entry name" value="PAC"/>
    <property type="match status" value="3"/>
</dbReference>
<dbReference type="SUPFAM" id="SSF47384">
    <property type="entry name" value="Homodimeric domain of signal transducing histidine kinase"/>
    <property type="match status" value="1"/>
</dbReference>
<feature type="domain" description="PAC" evidence="10">
    <location>
        <begin position="415"/>
        <end position="467"/>
    </location>
</feature>
<dbReference type="InterPro" id="IPR003661">
    <property type="entry name" value="HisK_dim/P_dom"/>
</dbReference>
<dbReference type="SUPFAM" id="SSF55785">
    <property type="entry name" value="PYP-like sensor domain (PAS domain)"/>
    <property type="match status" value="3"/>
</dbReference>
<evidence type="ECO:0000256" key="1">
    <source>
        <dbReference type="ARBA" id="ARBA00000085"/>
    </source>
</evidence>
<dbReference type="Pfam" id="PF02518">
    <property type="entry name" value="HATPase_c"/>
    <property type="match status" value="1"/>
</dbReference>
<dbReference type="PROSITE" id="PS50109">
    <property type="entry name" value="HIS_KIN"/>
    <property type="match status" value="1"/>
</dbReference>
<dbReference type="SMART" id="SM00388">
    <property type="entry name" value="HisKA"/>
    <property type="match status" value="1"/>
</dbReference>
<keyword evidence="4 11" id="KW-0808">Transferase</keyword>
<dbReference type="InterPro" id="IPR004358">
    <property type="entry name" value="Sig_transdc_His_kin-like_C"/>
</dbReference>
<dbReference type="Gene3D" id="3.30.450.20">
    <property type="entry name" value="PAS domain"/>
    <property type="match status" value="3"/>
</dbReference>
<dbReference type="GO" id="GO:0000155">
    <property type="term" value="F:phosphorelay sensor kinase activity"/>
    <property type="evidence" value="ECO:0007669"/>
    <property type="project" value="InterPro"/>
</dbReference>
<evidence type="ECO:0000259" key="8">
    <source>
        <dbReference type="PROSITE" id="PS50110"/>
    </source>
</evidence>
<dbReference type="GeneID" id="41836378"/>
<dbReference type="InterPro" id="IPR001610">
    <property type="entry name" value="PAC"/>
</dbReference>
<dbReference type="AlphaFoldDB" id="Q086E3"/>
<dbReference type="Pfam" id="PF13426">
    <property type="entry name" value="PAS_9"/>
    <property type="match status" value="3"/>
</dbReference>
<dbReference type="InterPro" id="IPR001789">
    <property type="entry name" value="Sig_transdc_resp-reg_receiver"/>
</dbReference>
<dbReference type="Gene3D" id="3.30.565.10">
    <property type="entry name" value="Histidine kinase-like ATPase, C-terminal domain"/>
    <property type="match status" value="1"/>
</dbReference>
<evidence type="ECO:0000313" key="11">
    <source>
        <dbReference type="EMBL" id="ABI70872.1"/>
    </source>
</evidence>
<dbReference type="OrthoDB" id="9810730at2"/>
<dbReference type="Proteomes" id="UP000000684">
    <property type="component" value="Chromosome"/>
</dbReference>
<dbReference type="eggNOG" id="COG2205">
    <property type="taxonomic scope" value="Bacteria"/>
</dbReference>
<dbReference type="GO" id="GO:0005886">
    <property type="term" value="C:plasma membrane"/>
    <property type="evidence" value="ECO:0007669"/>
    <property type="project" value="UniProtKB-ARBA"/>
</dbReference>
<evidence type="ECO:0000256" key="2">
    <source>
        <dbReference type="ARBA" id="ARBA00012438"/>
    </source>
</evidence>
<dbReference type="EMBL" id="CP000447">
    <property type="protein sequence ID" value="ABI70872.1"/>
    <property type="molecule type" value="Genomic_DNA"/>
</dbReference>
<dbReference type="STRING" id="318167.Sfri_1019"/>
<comment type="catalytic activity">
    <reaction evidence="1">
        <text>ATP + protein L-histidine = ADP + protein N-phospho-L-histidine.</text>
        <dbReference type="EC" id="2.7.13.3"/>
    </reaction>
</comment>
<feature type="domain" description="PAS" evidence="9">
    <location>
        <begin position="344"/>
        <end position="399"/>
    </location>
</feature>
<organism evidence="11 12">
    <name type="scientific">Shewanella frigidimarina (strain NCIMB 400)</name>
    <dbReference type="NCBI Taxonomy" id="318167"/>
    <lineage>
        <taxon>Bacteria</taxon>
        <taxon>Pseudomonadati</taxon>
        <taxon>Pseudomonadota</taxon>
        <taxon>Gammaproteobacteria</taxon>
        <taxon>Alteromonadales</taxon>
        <taxon>Shewanellaceae</taxon>
        <taxon>Shewanella</taxon>
    </lineage>
</organism>
<dbReference type="PROSITE" id="PS50110">
    <property type="entry name" value="RESPONSE_REGULATORY"/>
    <property type="match status" value="1"/>
</dbReference>
<dbReference type="Pfam" id="PF00072">
    <property type="entry name" value="Response_reg"/>
    <property type="match status" value="1"/>
</dbReference>
<dbReference type="SUPFAM" id="SSF52172">
    <property type="entry name" value="CheY-like"/>
    <property type="match status" value="1"/>
</dbReference>
<keyword evidence="5 11" id="KW-0418">Kinase</keyword>
<dbReference type="SMART" id="SM00091">
    <property type="entry name" value="PAS"/>
    <property type="match status" value="3"/>
</dbReference>
<dbReference type="PANTHER" id="PTHR43047:SF72">
    <property type="entry name" value="OSMOSENSING HISTIDINE PROTEIN KINASE SLN1"/>
    <property type="match status" value="1"/>
</dbReference>
<dbReference type="GO" id="GO:0009927">
    <property type="term" value="F:histidine phosphotransfer kinase activity"/>
    <property type="evidence" value="ECO:0007669"/>
    <property type="project" value="TreeGrafter"/>
</dbReference>
<dbReference type="InterPro" id="IPR011006">
    <property type="entry name" value="CheY-like_superfamily"/>
</dbReference>
<evidence type="ECO:0000259" key="10">
    <source>
        <dbReference type="PROSITE" id="PS50113"/>
    </source>
</evidence>
<dbReference type="Gene3D" id="1.10.287.130">
    <property type="match status" value="1"/>
</dbReference>
<evidence type="ECO:0000259" key="9">
    <source>
        <dbReference type="PROSITE" id="PS50112"/>
    </source>
</evidence>
<evidence type="ECO:0000256" key="3">
    <source>
        <dbReference type="ARBA" id="ARBA00022553"/>
    </source>
</evidence>
<dbReference type="InterPro" id="IPR000014">
    <property type="entry name" value="PAS"/>
</dbReference>
<dbReference type="CDD" id="cd00082">
    <property type="entry name" value="HisKA"/>
    <property type="match status" value="1"/>
</dbReference>
<name>Q086E3_SHEFN</name>
<dbReference type="SUPFAM" id="SSF55874">
    <property type="entry name" value="ATPase domain of HSP90 chaperone/DNA topoisomerase II/histidine kinase"/>
    <property type="match status" value="1"/>
</dbReference>
<dbReference type="NCBIfam" id="TIGR00229">
    <property type="entry name" value="sensory_box"/>
    <property type="match status" value="2"/>
</dbReference>
<keyword evidence="12" id="KW-1185">Reference proteome</keyword>
<dbReference type="FunFam" id="3.30.565.10:FF:000006">
    <property type="entry name" value="Sensor histidine kinase WalK"/>
    <property type="match status" value="1"/>
</dbReference>
<dbReference type="RefSeq" id="WP_011636493.1">
    <property type="nucleotide sequence ID" value="NC_008345.1"/>
</dbReference>
<feature type="modified residue" description="4-aspartylphosphate" evidence="6">
    <location>
        <position position="787"/>
    </location>
</feature>
<keyword evidence="3 6" id="KW-0597">Phosphoprotein</keyword>
<protein>
    <recommendedName>
        <fullName evidence="2">histidine kinase</fullName>
        <ecNumber evidence="2">2.7.13.3</ecNumber>
    </recommendedName>
</protein>
<feature type="domain" description="PAS" evidence="9">
    <location>
        <begin position="53"/>
        <end position="124"/>
    </location>
</feature>
<dbReference type="InterPro" id="IPR000700">
    <property type="entry name" value="PAS-assoc_C"/>
</dbReference>
<reference evidence="11 12" key="1">
    <citation type="submission" date="2006-08" db="EMBL/GenBank/DDBJ databases">
        <title>Complete sequence of Shewanella frigidimarina NCIMB 400.</title>
        <authorList>
            <consortium name="US DOE Joint Genome Institute"/>
            <person name="Copeland A."/>
            <person name="Lucas S."/>
            <person name="Lapidus A."/>
            <person name="Barry K."/>
            <person name="Detter J.C."/>
            <person name="Glavina del Rio T."/>
            <person name="Hammon N."/>
            <person name="Israni S."/>
            <person name="Dalin E."/>
            <person name="Tice H."/>
            <person name="Pitluck S."/>
            <person name="Fredrickson J.K."/>
            <person name="Kolker E."/>
            <person name="McCuel L.A."/>
            <person name="DiChristina T."/>
            <person name="Nealson K.H."/>
            <person name="Newman D."/>
            <person name="Tiedje J.M."/>
            <person name="Zhou J."/>
            <person name="Romine M.F."/>
            <person name="Culley D.E."/>
            <person name="Serres M."/>
            <person name="Chertkov O."/>
            <person name="Brettin T."/>
            <person name="Bruce D."/>
            <person name="Han C."/>
            <person name="Tapia R."/>
            <person name="Gilna P."/>
            <person name="Schmutz J."/>
            <person name="Larimer F."/>
            <person name="Land M."/>
            <person name="Hauser L."/>
            <person name="Kyrpides N."/>
            <person name="Mikhailova N."/>
            <person name="Richardson P."/>
        </authorList>
    </citation>
    <scope>NUCLEOTIDE SEQUENCE [LARGE SCALE GENOMIC DNA]</scope>
    <source>
        <strain evidence="11 12">NCIMB 400</strain>
    </source>
</reference>
<feature type="domain" description="PAC" evidence="10">
    <location>
        <begin position="142"/>
        <end position="194"/>
    </location>
</feature>
<evidence type="ECO:0000259" key="7">
    <source>
        <dbReference type="PROSITE" id="PS50109"/>
    </source>
</evidence>
<evidence type="ECO:0000313" key="12">
    <source>
        <dbReference type="Proteomes" id="UP000000684"/>
    </source>
</evidence>
<evidence type="ECO:0000256" key="5">
    <source>
        <dbReference type="ARBA" id="ARBA00022777"/>
    </source>
</evidence>
<dbReference type="EC" id="2.7.13.3" evidence="2"/>
<feature type="domain" description="PAS" evidence="9">
    <location>
        <begin position="195"/>
        <end position="266"/>
    </location>
</feature>
<dbReference type="HOGENOM" id="CLU_000445_114_15_6"/>
<dbReference type="Pfam" id="PF00512">
    <property type="entry name" value="HisKA"/>
    <property type="match status" value="1"/>
</dbReference>